<dbReference type="AlphaFoldDB" id="A0A2H3CJL6"/>
<evidence type="ECO:0000313" key="3">
    <source>
        <dbReference type="Proteomes" id="UP000218334"/>
    </source>
</evidence>
<accession>A0A2H3CJL6</accession>
<dbReference type="Pfam" id="PF22936">
    <property type="entry name" value="Pol_BBD"/>
    <property type="match status" value="1"/>
</dbReference>
<gene>
    <name evidence="2" type="ORF">ARMSODRAFT_864124</name>
</gene>
<evidence type="ECO:0000313" key="2">
    <source>
        <dbReference type="EMBL" id="PBK76313.1"/>
    </source>
</evidence>
<evidence type="ECO:0000259" key="1">
    <source>
        <dbReference type="Pfam" id="PF22936"/>
    </source>
</evidence>
<dbReference type="InterPro" id="IPR054722">
    <property type="entry name" value="PolX-like_BBD"/>
</dbReference>
<sequence>DSSASTHFIQNKDCFFHYLLLSETAGTLSKAGAALKIQGISTVALKSTVEGIQNVFTLSKALHCPDISANLISISRLNKEGWFITFRDSQATFVDQKGKPQFTATLINDLYT</sequence>
<keyword evidence="3" id="KW-1185">Reference proteome</keyword>
<feature type="non-terminal residue" evidence="2">
    <location>
        <position position="112"/>
    </location>
</feature>
<dbReference type="STRING" id="1076256.A0A2H3CJL6"/>
<reference evidence="3" key="1">
    <citation type="journal article" date="2017" name="Nat. Ecol. Evol.">
        <title>Genome expansion and lineage-specific genetic innovations in the forest pathogenic fungi Armillaria.</title>
        <authorList>
            <person name="Sipos G."/>
            <person name="Prasanna A.N."/>
            <person name="Walter M.C."/>
            <person name="O'Connor E."/>
            <person name="Balint B."/>
            <person name="Krizsan K."/>
            <person name="Kiss B."/>
            <person name="Hess J."/>
            <person name="Varga T."/>
            <person name="Slot J."/>
            <person name="Riley R."/>
            <person name="Boka B."/>
            <person name="Rigling D."/>
            <person name="Barry K."/>
            <person name="Lee J."/>
            <person name="Mihaltcheva S."/>
            <person name="LaButti K."/>
            <person name="Lipzen A."/>
            <person name="Waldron R."/>
            <person name="Moloney N.M."/>
            <person name="Sperisen C."/>
            <person name="Kredics L."/>
            <person name="Vagvoelgyi C."/>
            <person name="Patrignani A."/>
            <person name="Fitzpatrick D."/>
            <person name="Nagy I."/>
            <person name="Doyle S."/>
            <person name="Anderson J.B."/>
            <person name="Grigoriev I.V."/>
            <person name="Gueldener U."/>
            <person name="Muensterkoetter M."/>
            <person name="Nagy L.G."/>
        </authorList>
    </citation>
    <scope>NUCLEOTIDE SEQUENCE [LARGE SCALE GENOMIC DNA]</scope>
    <source>
        <strain evidence="3">28-4</strain>
    </source>
</reference>
<dbReference type="EMBL" id="KZ293416">
    <property type="protein sequence ID" value="PBK76313.1"/>
    <property type="molecule type" value="Genomic_DNA"/>
</dbReference>
<organism evidence="2 3">
    <name type="scientific">Armillaria solidipes</name>
    <dbReference type="NCBI Taxonomy" id="1076256"/>
    <lineage>
        <taxon>Eukaryota</taxon>
        <taxon>Fungi</taxon>
        <taxon>Dikarya</taxon>
        <taxon>Basidiomycota</taxon>
        <taxon>Agaricomycotina</taxon>
        <taxon>Agaricomycetes</taxon>
        <taxon>Agaricomycetidae</taxon>
        <taxon>Agaricales</taxon>
        <taxon>Marasmiineae</taxon>
        <taxon>Physalacriaceae</taxon>
        <taxon>Armillaria</taxon>
    </lineage>
</organism>
<protein>
    <recommendedName>
        <fullName evidence="1">Retrovirus-related Pol polyprotein from transposon TNT 1-94-like beta-barrel domain-containing protein</fullName>
    </recommendedName>
</protein>
<proteinExistence type="predicted"/>
<name>A0A2H3CJL6_9AGAR</name>
<dbReference type="Proteomes" id="UP000218334">
    <property type="component" value="Unassembled WGS sequence"/>
</dbReference>
<feature type="domain" description="Retrovirus-related Pol polyprotein from transposon TNT 1-94-like beta-barrel" evidence="1">
    <location>
        <begin position="1"/>
        <end position="81"/>
    </location>
</feature>
<feature type="non-terminal residue" evidence="2">
    <location>
        <position position="1"/>
    </location>
</feature>